<keyword evidence="2" id="KW-1003">Cell membrane</keyword>
<keyword evidence="3" id="KW-0808">Transferase</keyword>
<dbReference type="Pfam" id="PF00069">
    <property type="entry name" value="Pkinase"/>
    <property type="match status" value="1"/>
</dbReference>
<gene>
    <name evidence="17" type="ORF">LUZ63_004829</name>
</gene>
<dbReference type="PANTHER" id="PTHR47989">
    <property type="entry name" value="OS01G0750732 PROTEIN"/>
    <property type="match status" value="1"/>
</dbReference>
<evidence type="ECO:0000256" key="9">
    <source>
        <dbReference type="ARBA" id="ARBA00022989"/>
    </source>
</evidence>
<dbReference type="CDD" id="cd14066">
    <property type="entry name" value="STKc_IRAK"/>
    <property type="match status" value="1"/>
</dbReference>
<dbReference type="Proteomes" id="UP001151287">
    <property type="component" value="Unassembled WGS sequence"/>
</dbReference>
<dbReference type="AlphaFoldDB" id="A0A9Q0CLR3"/>
<evidence type="ECO:0000256" key="5">
    <source>
        <dbReference type="ARBA" id="ARBA00022729"/>
    </source>
</evidence>
<evidence type="ECO:0000256" key="1">
    <source>
        <dbReference type="ARBA" id="ARBA00004162"/>
    </source>
</evidence>
<dbReference type="PROSITE" id="PS50011">
    <property type="entry name" value="PROTEIN_KINASE_DOM"/>
    <property type="match status" value="1"/>
</dbReference>
<dbReference type="Pfam" id="PF19160">
    <property type="entry name" value="SPARK"/>
    <property type="match status" value="1"/>
</dbReference>
<dbReference type="GO" id="GO:0004672">
    <property type="term" value="F:protein kinase activity"/>
    <property type="evidence" value="ECO:0007669"/>
    <property type="project" value="InterPro"/>
</dbReference>
<evidence type="ECO:0000256" key="15">
    <source>
        <dbReference type="SAM" id="SignalP"/>
    </source>
</evidence>
<keyword evidence="8 12" id="KW-0067">ATP-binding</keyword>
<organism evidence="17 18">
    <name type="scientific">Rhynchospora breviuscula</name>
    <dbReference type="NCBI Taxonomy" id="2022672"/>
    <lineage>
        <taxon>Eukaryota</taxon>
        <taxon>Viridiplantae</taxon>
        <taxon>Streptophyta</taxon>
        <taxon>Embryophyta</taxon>
        <taxon>Tracheophyta</taxon>
        <taxon>Spermatophyta</taxon>
        <taxon>Magnoliopsida</taxon>
        <taxon>Liliopsida</taxon>
        <taxon>Poales</taxon>
        <taxon>Cyperaceae</taxon>
        <taxon>Cyperoideae</taxon>
        <taxon>Rhynchosporeae</taxon>
        <taxon>Rhynchospora</taxon>
    </lineage>
</organism>
<dbReference type="GO" id="GO:0005524">
    <property type="term" value="F:ATP binding"/>
    <property type="evidence" value="ECO:0007669"/>
    <property type="project" value="UniProtKB-UniRule"/>
</dbReference>
<protein>
    <recommendedName>
        <fullName evidence="16">Protein kinase domain-containing protein</fullName>
    </recommendedName>
</protein>
<evidence type="ECO:0000256" key="12">
    <source>
        <dbReference type="PROSITE-ProRule" id="PRU10141"/>
    </source>
</evidence>
<feature type="chain" id="PRO_5040109662" description="Protein kinase domain-containing protein" evidence="15">
    <location>
        <begin position="26"/>
        <end position="668"/>
    </location>
</feature>
<feature type="domain" description="Protein kinase" evidence="16">
    <location>
        <begin position="329"/>
        <end position="600"/>
    </location>
</feature>
<keyword evidence="11" id="KW-1015">Disulfide bond</keyword>
<dbReference type="Gene3D" id="3.30.200.20">
    <property type="entry name" value="Phosphorylase Kinase, domain 1"/>
    <property type="match status" value="1"/>
</dbReference>
<evidence type="ECO:0000256" key="10">
    <source>
        <dbReference type="ARBA" id="ARBA00023136"/>
    </source>
</evidence>
<dbReference type="SMART" id="SM00220">
    <property type="entry name" value="S_TKc"/>
    <property type="match status" value="1"/>
</dbReference>
<dbReference type="InterPro" id="IPR017441">
    <property type="entry name" value="Protein_kinase_ATP_BS"/>
</dbReference>
<sequence>MRRFILSLAAAAALVLEASILSVIAQDCPLDLTWSNYTEIASACTDKTKHSICCRYINALVTVSVAMYANKTGTDTLGVPPALSDTCISTINDTLILKGIPSDASSFCGLGVKIQVVYPCQGMSTVQDVLASPNFDDVTKNCNGSVLVDMGCKRCLNSGLSYLRHLTGEEQDNVTLNTCRDAAFVAIVNQQSGLTPSDMATCFFSVQGLGLIQVNSSSASISVSAPATAPVTVTADAPSNRLIATPLVKQPHRGHKVIVVIGIMVTGLAVLLVLILILLISRKRRELKSMEHTESTYNVSPHIYAQKSQEGNSAIYRNFNYKEMRRATTNFSIVLGRGTNGAVYKGQLDDGSKVAIRCVRKNVTKEGEEEFCREMELLARLHHRHLVSLKGFCSVKDERFLVYEYMEKGSLKDHLHSSDKAPLAWQTRIQIAIDVANALEYLHFYCDPFLCHGDIKSSNVLLDSNSRAKVSDFGHACFSNDLKIHGTPGYIDPEYVATHQLTPSSDVYSFGVLLLELITGKPAVSDGKNLVDWASQLLSDDSTLIELVDTRIMDSFDIRELDAMIEIIQWCTQKEGRERPSMKQVIRMLSERWDPLHSEFARAVEIEEGQYCNYGYNSGSRLSKGKEQSSGDTRGLQSSSSTTRSYCSRSALLEGNASPDSPRGMFSL</sequence>
<dbReference type="InterPro" id="IPR011009">
    <property type="entry name" value="Kinase-like_dom_sf"/>
</dbReference>
<evidence type="ECO:0000256" key="11">
    <source>
        <dbReference type="ARBA" id="ARBA00023157"/>
    </source>
</evidence>
<dbReference type="PROSITE" id="PS00108">
    <property type="entry name" value="PROTEIN_KINASE_ST"/>
    <property type="match status" value="1"/>
</dbReference>
<dbReference type="InterPro" id="IPR043891">
    <property type="entry name" value="SPARK"/>
</dbReference>
<dbReference type="InterPro" id="IPR000719">
    <property type="entry name" value="Prot_kinase_dom"/>
</dbReference>
<evidence type="ECO:0000256" key="6">
    <source>
        <dbReference type="ARBA" id="ARBA00022741"/>
    </source>
</evidence>
<evidence type="ECO:0000256" key="14">
    <source>
        <dbReference type="SAM" id="Phobius"/>
    </source>
</evidence>
<evidence type="ECO:0000256" key="8">
    <source>
        <dbReference type="ARBA" id="ARBA00022840"/>
    </source>
</evidence>
<dbReference type="PANTHER" id="PTHR47989:SF36">
    <property type="entry name" value="PROTEIN KINASE DOMAIN-CONTAINING PROTEIN"/>
    <property type="match status" value="1"/>
</dbReference>
<comment type="caution">
    <text evidence="17">The sequence shown here is derived from an EMBL/GenBank/DDBJ whole genome shotgun (WGS) entry which is preliminary data.</text>
</comment>
<dbReference type="PROSITE" id="PS00107">
    <property type="entry name" value="PROTEIN_KINASE_ATP"/>
    <property type="match status" value="1"/>
</dbReference>
<accession>A0A9Q0CLR3</accession>
<feature type="transmembrane region" description="Helical" evidence="14">
    <location>
        <begin position="257"/>
        <end position="280"/>
    </location>
</feature>
<keyword evidence="6 12" id="KW-0547">Nucleotide-binding</keyword>
<dbReference type="Gene3D" id="1.10.510.10">
    <property type="entry name" value="Transferase(Phosphotransferase) domain 1"/>
    <property type="match status" value="1"/>
</dbReference>
<feature type="signal peptide" evidence="15">
    <location>
        <begin position="1"/>
        <end position="25"/>
    </location>
</feature>
<keyword evidence="7" id="KW-0418">Kinase</keyword>
<feature type="binding site" evidence="12">
    <location>
        <position position="361"/>
    </location>
    <ligand>
        <name>ATP</name>
        <dbReference type="ChEBI" id="CHEBI:30616"/>
    </ligand>
</feature>
<feature type="region of interest" description="Disordered" evidence="13">
    <location>
        <begin position="622"/>
        <end position="668"/>
    </location>
</feature>
<comment type="subcellular location">
    <subcellularLocation>
        <location evidence="1">Cell membrane</location>
        <topology evidence="1">Single-pass membrane protein</topology>
    </subcellularLocation>
</comment>
<evidence type="ECO:0000256" key="7">
    <source>
        <dbReference type="ARBA" id="ARBA00022777"/>
    </source>
</evidence>
<reference evidence="17" key="1">
    <citation type="journal article" date="2022" name="Cell">
        <title>Repeat-based holocentromeres influence genome architecture and karyotype evolution.</title>
        <authorList>
            <person name="Hofstatter P.G."/>
            <person name="Thangavel G."/>
            <person name="Lux T."/>
            <person name="Neumann P."/>
            <person name="Vondrak T."/>
            <person name="Novak P."/>
            <person name="Zhang M."/>
            <person name="Costa L."/>
            <person name="Castellani M."/>
            <person name="Scott A."/>
            <person name="Toegelov H."/>
            <person name="Fuchs J."/>
            <person name="Mata-Sucre Y."/>
            <person name="Dias Y."/>
            <person name="Vanzela A.L.L."/>
            <person name="Huettel B."/>
            <person name="Almeida C.C.S."/>
            <person name="Simkova H."/>
            <person name="Souza G."/>
            <person name="Pedrosa-Harand A."/>
            <person name="Macas J."/>
            <person name="Mayer K.F.X."/>
            <person name="Houben A."/>
            <person name="Marques A."/>
        </authorList>
    </citation>
    <scope>NUCLEOTIDE SEQUENCE</scope>
    <source>
        <strain evidence="17">RhyBre1mFocal</strain>
    </source>
</reference>
<evidence type="ECO:0000256" key="2">
    <source>
        <dbReference type="ARBA" id="ARBA00022475"/>
    </source>
</evidence>
<dbReference type="InterPro" id="IPR008271">
    <property type="entry name" value="Ser/Thr_kinase_AS"/>
</dbReference>
<feature type="compositionally biased region" description="Low complexity" evidence="13">
    <location>
        <begin position="638"/>
        <end position="650"/>
    </location>
</feature>
<dbReference type="GO" id="GO:0005886">
    <property type="term" value="C:plasma membrane"/>
    <property type="evidence" value="ECO:0007669"/>
    <property type="project" value="UniProtKB-SubCell"/>
</dbReference>
<evidence type="ECO:0000313" key="17">
    <source>
        <dbReference type="EMBL" id="KAJ1696317.1"/>
    </source>
</evidence>
<evidence type="ECO:0000313" key="18">
    <source>
        <dbReference type="Proteomes" id="UP001151287"/>
    </source>
</evidence>
<keyword evidence="4 14" id="KW-0812">Transmembrane</keyword>
<keyword evidence="9 14" id="KW-1133">Transmembrane helix</keyword>
<evidence type="ECO:0000256" key="3">
    <source>
        <dbReference type="ARBA" id="ARBA00022679"/>
    </source>
</evidence>
<dbReference type="FunFam" id="1.10.510.10:FF:000468">
    <property type="entry name" value="PTI1-like tyrosine-protein kinase 3"/>
    <property type="match status" value="1"/>
</dbReference>
<evidence type="ECO:0000256" key="13">
    <source>
        <dbReference type="SAM" id="MobiDB-lite"/>
    </source>
</evidence>
<keyword evidence="10 14" id="KW-0472">Membrane</keyword>
<proteinExistence type="predicted"/>
<dbReference type="FunFam" id="3.30.200.20:FF:000521">
    <property type="entry name" value="Protein kinase superfamily protein"/>
    <property type="match status" value="1"/>
</dbReference>
<evidence type="ECO:0000259" key="16">
    <source>
        <dbReference type="PROSITE" id="PS50011"/>
    </source>
</evidence>
<dbReference type="EMBL" id="JAMQYH010000002">
    <property type="protein sequence ID" value="KAJ1696317.1"/>
    <property type="molecule type" value="Genomic_DNA"/>
</dbReference>
<keyword evidence="18" id="KW-1185">Reference proteome</keyword>
<dbReference type="SUPFAM" id="SSF56112">
    <property type="entry name" value="Protein kinase-like (PK-like)"/>
    <property type="match status" value="1"/>
</dbReference>
<keyword evidence="5 15" id="KW-0732">Signal</keyword>
<name>A0A9Q0CLR3_9POAL</name>
<evidence type="ECO:0000256" key="4">
    <source>
        <dbReference type="ARBA" id="ARBA00022692"/>
    </source>
</evidence>
<dbReference type="OrthoDB" id="543156at2759"/>